<dbReference type="InterPro" id="IPR017762">
    <property type="entry name" value="Multicopper_oxidase_fun"/>
</dbReference>
<feature type="domain" description="Plastocyanin-like" evidence="11">
    <location>
        <begin position="39"/>
        <end position="152"/>
    </location>
</feature>
<feature type="compositionally biased region" description="Acidic residues" evidence="7">
    <location>
        <begin position="603"/>
        <end position="633"/>
    </location>
</feature>
<evidence type="ECO:0000313" key="13">
    <source>
        <dbReference type="Proteomes" id="UP000029964"/>
    </source>
</evidence>
<evidence type="ECO:0000313" key="12">
    <source>
        <dbReference type="EMBL" id="KFH43813.1"/>
    </source>
</evidence>
<evidence type="ECO:0000259" key="10">
    <source>
        <dbReference type="Pfam" id="PF07731"/>
    </source>
</evidence>
<evidence type="ECO:0000256" key="4">
    <source>
        <dbReference type="ARBA" id="ARBA00023002"/>
    </source>
</evidence>
<dbReference type="STRING" id="857340.A0A086T381"/>
<keyword evidence="13" id="KW-1185">Reference proteome</keyword>
<dbReference type="InterPro" id="IPR033138">
    <property type="entry name" value="Cu_oxidase_CS"/>
</dbReference>
<keyword evidence="3 8" id="KW-0732">Signal</keyword>
<dbReference type="InterPro" id="IPR045087">
    <property type="entry name" value="Cu-oxidase_fam"/>
</dbReference>
<organism evidence="12 13">
    <name type="scientific">Hapsidospora chrysogenum (strain ATCC 11550 / CBS 779.69 / DSM 880 / IAM 14645 / JCM 23072 / IMI 49137)</name>
    <name type="common">Acremonium chrysogenum</name>
    <dbReference type="NCBI Taxonomy" id="857340"/>
    <lineage>
        <taxon>Eukaryota</taxon>
        <taxon>Fungi</taxon>
        <taxon>Dikarya</taxon>
        <taxon>Ascomycota</taxon>
        <taxon>Pezizomycotina</taxon>
        <taxon>Sordariomycetes</taxon>
        <taxon>Hypocreomycetidae</taxon>
        <taxon>Hypocreales</taxon>
        <taxon>Bionectriaceae</taxon>
        <taxon>Hapsidospora</taxon>
    </lineage>
</organism>
<gene>
    <name evidence="12" type="ORF">ACRE_054300</name>
</gene>
<proteinExistence type="inferred from homology"/>
<dbReference type="InterPro" id="IPR002355">
    <property type="entry name" value="Cu_oxidase_Cu_BS"/>
</dbReference>
<dbReference type="InterPro" id="IPR011706">
    <property type="entry name" value="Cu-oxidase_C"/>
</dbReference>
<feature type="chain" id="PRO_5001815467" evidence="8">
    <location>
        <begin position="25"/>
        <end position="644"/>
    </location>
</feature>
<dbReference type="AlphaFoldDB" id="A0A086T381"/>
<dbReference type="NCBIfam" id="TIGR03390">
    <property type="entry name" value="ascorbOXfungal"/>
    <property type="match status" value="1"/>
</dbReference>
<accession>A0A086T381</accession>
<dbReference type="InterPro" id="IPR001117">
    <property type="entry name" value="Cu-oxidase_2nd"/>
</dbReference>
<dbReference type="InterPro" id="IPR011707">
    <property type="entry name" value="Cu-oxidase-like_N"/>
</dbReference>
<keyword evidence="4" id="KW-0560">Oxidoreductase</keyword>
<comment type="similarity">
    <text evidence="1">Belongs to the multicopper oxidase family.</text>
</comment>
<evidence type="ECO:0000256" key="6">
    <source>
        <dbReference type="ARBA" id="ARBA00023180"/>
    </source>
</evidence>
<evidence type="ECO:0000259" key="11">
    <source>
        <dbReference type="Pfam" id="PF07732"/>
    </source>
</evidence>
<evidence type="ECO:0000256" key="2">
    <source>
        <dbReference type="ARBA" id="ARBA00022723"/>
    </source>
</evidence>
<protein>
    <submittedName>
        <fullName evidence="12">L-ascorbate oxidase-like protein</fullName>
    </submittedName>
</protein>
<dbReference type="PANTHER" id="PTHR11709">
    <property type="entry name" value="MULTI-COPPER OXIDASE"/>
    <property type="match status" value="1"/>
</dbReference>
<evidence type="ECO:0000256" key="1">
    <source>
        <dbReference type="ARBA" id="ARBA00010609"/>
    </source>
</evidence>
<dbReference type="InterPro" id="IPR008972">
    <property type="entry name" value="Cupredoxin"/>
</dbReference>
<keyword evidence="2" id="KW-0479">Metal-binding</keyword>
<dbReference type="OrthoDB" id="2121828at2759"/>
<dbReference type="Pfam" id="PF07732">
    <property type="entry name" value="Cu-oxidase_3"/>
    <property type="match status" value="1"/>
</dbReference>
<evidence type="ECO:0000256" key="3">
    <source>
        <dbReference type="ARBA" id="ARBA00022729"/>
    </source>
</evidence>
<dbReference type="GO" id="GO:0016491">
    <property type="term" value="F:oxidoreductase activity"/>
    <property type="evidence" value="ECO:0007669"/>
    <property type="project" value="UniProtKB-KW"/>
</dbReference>
<dbReference type="Proteomes" id="UP000029964">
    <property type="component" value="Unassembled WGS sequence"/>
</dbReference>
<evidence type="ECO:0000259" key="9">
    <source>
        <dbReference type="Pfam" id="PF00394"/>
    </source>
</evidence>
<reference evidence="13" key="1">
    <citation type="journal article" date="2014" name="Genome Announc.">
        <title>Genome sequence and annotation of Acremonium chrysogenum, producer of the beta-lactam antibiotic cephalosporin C.</title>
        <authorList>
            <person name="Terfehr D."/>
            <person name="Dahlmann T.A."/>
            <person name="Specht T."/>
            <person name="Zadra I."/>
            <person name="Kuernsteiner H."/>
            <person name="Kueck U."/>
        </authorList>
    </citation>
    <scope>NUCLEOTIDE SEQUENCE [LARGE SCALE GENOMIC DNA]</scope>
    <source>
        <strain evidence="13">ATCC 11550 / CBS 779.69 / DSM 880 / IAM 14645 / JCM 23072 / IMI 49137</strain>
    </source>
</reference>
<dbReference type="PROSITE" id="PS00079">
    <property type="entry name" value="MULTICOPPER_OXIDASE1"/>
    <property type="match status" value="1"/>
</dbReference>
<keyword evidence="5" id="KW-0186">Copper</keyword>
<dbReference type="EMBL" id="JPKY01000061">
    <property type="protein sequence ID" value="KFH43813.1"/>
    <property type="molecule type" value="Genomic_DNA"/>
</dbReference>
<dbReference type="SUPFAM" id="SSF49503">
    <property type="entry name" value="Cupredoxins"/>
    <property type="match status" value="3"/>
</dbReference>
<dbReference type="PANTHER" id="PTHR11709:SF394">
    <property type="entry name" value="FI03373P-RELATED"/>
    <property type="match status" value="1"/>
</dbReference>
<feature type="region of interest" description="Disordered" evidence="7">
    <location>
        <begin position="597"/>
        <end position="644"/>
    </location>
</feature>
<dbReference type="Pfam" id="PF00394">
    <property type="entry name" value="Cu-oxidase"/>
    <property type="match status" value="1"/>
</dbReference>
<comment type="caution">
    <text evidence="12">The sequence shown here is derived from an EMBL/GenBank/DDBJ whole genome shotgun (WGS) entry which is preliminary data.</text>
</comment>
<dbReference type="HOGENOM" id="CLU_006504_8_3_1"/>
<feature type="signal peptide" evidence="8">
    <location>
        <begin position="1"/>
        <end position="24"/>
    </location>
</feature>
<keyword evidence="6" id="KW-0325">Glycoprotein</keyword>
<feature type="domain" description="Plastocyanin-like" evidence="9">
    <location>
        <begin position="162"/>
        <end position="321"/>
    </location>
</feature>
<name>A0A086T381_HAPC1</name>
<sequence>MATGRWLMLLTASALRMAVLPAAAQNNSFRPDYVLVASEEEVRINCQTRRSVVVNGTYPGPSIHLREGQTTWIRVYNRIPDQNFTMHWHGLAQRAAPFSDGTPLVSQWPIPPNRFFDYEVTPEVGDAGTYFYHSHVGFQQATAHGALIVDDAREVPYQYDDDVLLLLGDYFSTSDAYIEDTLLGDPYWWPGEPDALTLAGHSGTHAPAGGNATDETCRPFIIDVEPDKVYRLRAVGRTVLSLVKMGFEDHDSFEVIEADGEYTLPVSVDHIQVAPGERYSYLFKTKSKAELDRKGKTLFWVRLETRDRRAQVNGYALLRYKTDGGEEEKLPTALPGTPPVELGMNVRDYLEYKLEPLREEVREGFPTLDEVTRTVVIQVNHVMTHGNFTNSRFWGPVRWAQNGEVWMENVQAESGQEPYLIALYKGDTRAPNHQRALENGGFDRVSRTFTAMPGEVLDIVWESNSGPSGGFVFHPMHVHGEHVYDLGGGNGTYSAEDNERRLSSLSSNSGGRFVPARRDTSILHRYLAQRGPPNFTAGWRAWRIRVTEDNVGLWMLHCHIAHHALGGMNTVWAFGDREDILRSLGDPPYAEGYLEYGGSAFGDPDEDEYDYGYEDEYEDGYDDGYGEEYEDESERGRGGRGGRG</sequence>
<evidence type="ECO:0000256" key="8">
    <source>
        <dbReference type="SAM" id="SignalP"/>
    </source>
</evidence>
<feature type="domain" description="Plastocyanin-like" evidence="10">
    <location>
        <begin position="434"/>
        <end position="572"/>
    </location>
</feature>
<dbReference type="GO" id="GO:0005507">
    <property type="term" value="F:copper ion binding"/>
    <property type="evidence" value="ECO:0007669"/>
    <property type="project" value="InterPro"/>
</dbReference>
<dbReference type="PROSITE" id="PS00080">
    <property type="entry name" value="MULTICOPPER_OXIDASE2"/>
    <property type="match status" value="1"/>
</dbReference>
<dbReference type="Gene3D" id="2.60.40.420">
    <property type="entry name" value="Cupredoxins - blue copper proteins"/>
    <property type="match status" value="3"/>
</dbReference>
<dbReference type="Pfam" id="PF07731">
    <property type="entry name" value="Cu-oxidase_2"/>
    <property type="match status" value="1"/>
</dbReference>
<evidence type="ECO:0000256" key="7">
    <source>
        <dbReference type="SAM" id="MobiDB-lite"/>
    </source>
</evidence>
<evidence type="ECO:0000256" key="5">
    <source>
        <dbReference type="ARBA" id="ARBA00023008"/>
    </source>
</evidence>